<gene>
    <name evidence="2" type="ORF">C8E89_106152</name>
</gene>
<keyword evidence="3" id="KW-1185">Reference proteome</keyword>
<protein>
    <submittedName>
        <fullName evidence="2">Excisionase family DNA binding protein</fullName>
    </submittedName>
</protein>
<dbReference type="GO" id="GO:0003677">
    <property type="term" value="F:DNA binding"/>
    <property type="evidence" value="ECO:0007669"/>
    <property type="project" value="InterPro"/>
</dbReference>
<dbReference type="InterPro" id="IPR041657">
    <property type="entry name" value="HTH_17"/>
</dbReference>
<evidence type="ECO:0000313" key="3">
    <source>
        <dbReference type="Proteomes" id="UP000247781"/>
    </source>
</evidence>
<dbReference type="RefSeq" id="WP_110316222.1">
    <property type="nucleotide sequence ID" value="NZ_QJJU01000006.1"/>
</dbReference>
<feature type="domain" description="Helix-turn-helix" evidence="1">
    <location>
        <begin position="17"/>
        <end position="66"/>
    </location>
</feature>
<sequence>MTGSYPPDGRPPIASRLLTIVEAAEALRISRASVYRLFDAGQLAWVQIGASRRVTSTEIDRFIEAHTEAAS</sequence>
<proteinExistence type="predicted"/>
<reference evidence="3" key="1">
    <citation type="submission" date="2018-05" db="EMBL/GenBank/DDBJ databases">
        <authorList>
            <person name="Deangelis K."/>
            <person name="Huntemann M."/>
            <person name="Clum A."/>
            <person name="Pillay M."/>
            <person name="Palaniappan K."/>
            <person name="Varghese N."/>
            <person name="Mikhailova N."/>
            <person name="Stamatis D."/>
            <person name="Reddy T."/>
            <person name="Daum C."/>
            <person name="Shapiro N."/>
            <person name="Ivanova N."/>
            <person name="Kyrpides N."/>
            <person name="Woyke T."/>
        </authorList>
    </citation>
    <scope>NUCLEOTIDE SEQUENCE [LARGE SCALE GENOMIC DNA]</scope>
    <source>
        <strain evidence="3">GAS496</strain>
    </source>
</reference>
<reference evidence="2 3" key="2">
    <citation type="submission" date="2018-06" db="EMBL/GenBank/DDBJ databases">
        <title>Sequencing of bacterial isolates from soil warming experiment in Harvard Forest, Massachusetts, USA.</title>
        <authorList>
            <person name="Deangelis K.PhD."/>
        </authorList>
    </citation>
    <scope>NUCLEOTIDE SEQUENCE [LARGE SCALE GENOMIC DNA]</scope>
    <source>
        <strain evidence="2 3">GAS496</strain>
    </source>
</reference>
<name>A0A318HHA8_9MYCO</name>
<dbReference type="SUPFAM" id="SSF46955">
    <property type="entry name" value="Putative DNA-binding domain"/>
    <property type="match status" value="1"/>
</dbReference>
<dbReference type="InterPro" id="IPR009061">
    <property type="entry name" value="DNA-bd_dom_put_sf"/>
</dbReference>
<evidence type="ECO:0000313" key="2">
    <source>
        <dbReference type="EMBL" id="PXX09225.1"/>
    </source>
</evidence>
<dbReference type="InterPro" id="IPR010093">
    <property type="entry name" value="SinI_DNA-bd"/>
</dbReference>
<dbReference type="NCBIfam" id="TIGR01764">
    <property type="entry name" value="excise"/>
    <property type="match status" value="1"/>
</dbReference>
<comment type="caution">
    <text evidence="2">The sequence shown here is derived from an EMBL/GenBank/DDBJ whole genome shotgun (WGS) entry which is preliminary data.</text>
</comment>
<dbReference type="OrthoDB" id="4742319at2"/>
<dbReference type="EMBL" id="QJJU01000006">
    <property type="protein sequence ID" value="PXX09225.1"/>
    <property type="molecule type" value="Genomic_DNA"/>
</dbReference>
<dbReference type="Proteomes" id="UP000247781">
    <property type="component" value="Unassembled WGS sequence"/>
</dbReference>
<evidence type="ECO:0000259" key="1">
    <source>
        <dbReference type="Pfam" id="PF12728"/>
    </source>
</evidence>
<accession>A0A318HHA8</accession>
<dbReference type="AlphaFoldDB" id="A0A318HHA8"/>
<dbReference type="Pfam" id="PF12728">
    <property type="entry name" value="HTH_17"/>
    <property type="match status" value="1"/>
</dbReference>
<organism evidence="2 3">
    <name type="scientific">Mycolicibacterium moriokaense</name>
    <dbReference type="NCBI Taxonomy" id="39691"/>
    <lineage>
        <taxon>Bacteria</taxon>
        <taxon>Bacillati</taxon>
        <taxon>Actinomycetota</taxon>
        <taxon>Actinomycetes</taxon>
        <taxon>Mycobacteriales</taxon>
        <taxon>Mycobacteriaceae</taxon>
        <taxon>Mycolicibacterium</taxon>
    </lineage>
</organism>